<accession>A0A1W1D1L2</accession>
<evidence type="ECO:0000313" key="1">
    <source>
        <dbReference type="EMBL" id="SFV71761.1"/>
    </source>
</evidence>
<protein>
    <submittedName>
        <fullName evidence="1">Uncharacterized protein</fullName>
    </submittedName>
</protein>
<proteinExistence type="predicted"/>
<sequence>MTRDIEVIESFGVDGVEVLDVNIKSSDNPVRLIDAKLLVFKV</sequence>
<dbReference type="EMBL" id="FPHM01000306">
    <property type="protein sequence ID" value="SFV71761.1"/>
    <property type="molecule type" value="Genomic_DNA"/>
</dbReference>
<gene>
    <name evidence="1" type="ORF">MNB_SV-13-1705</name>
</gene>
<dbReference type="AlphaFoldDB" id="A0A1W1D1L2"/>
<reference evidence="1" key="1">
    <citation type="submission" date="2016-10" db="EMBL/GenBank/DDBJ databases">
        <authorList>
            <person name="de Groot N.N."/>
        </authorList>
    </citation>
    <scope>NUCLEOTIDE SEQUENCE</scope>
</reference>
<name>A0A1W1D1L2_9ZZZZ</name>
<organism evidence="1">
    <name type="scientific">hydrothermal vent metagenome</name>
    <dbReference type="NCBI Taxonomy" id="652676"/>
    <lineage>
        <taxon>unclassified sequences</taxon>
        <taxon>metagenomes</taxon>
        <taxon>ecological metagenomes</taxon>
    </lineage>
</organism>